<sequence length="289" mass="30018">MTVTLRQIEYALAVDEAGAICAAAKALHVAQPSLSQQISSLERSLGVVLFERTATGTSTTPAGRAFLVEAQQAMQAVERAREVAVRAASSTRKDIIIGANEMTPTLWLAKSVAALRASVPKLAARVVNFADAESLVEAVRSGGIDVGVGPLHASSWRERKHRIGSLALGMAVARGSSPTAPVPAGNLGAQDWVTCPSNAPVLTALRKSIGDTRTDDPSAANLNAAISYVDAGLGATLVPSGYALPASLDLVTINPPPSVDVYAFALRSTDAVTFNRIAGQITEHHHTSP</sequence>
<keyword evidence="4" id="KW-0804">Transcription</keyword>
<dbReference type="PANTHER" id="PTHR30346">
    <property type="entry name" value="TRANSCRIPTIONAL DUAL REGULATOR HCAR-RELATED"/>
    <property type="match status" value="1"/>
</dbReference>
<evidence type="ECO:0000256" key="3">
    <source>
        <dbReference type="ARBA" id="ARBA00023125"/>
    </source>
</evidence>
<name>A0ABW9IYH3_STRGJ</name>
<dbReference type="Proteomes" id="UP001631993">
    <property type="component" value="Unassembled WGS sequence"/>
</dbReference>
<evidence type="ECO:0000256" key="1">
    <source>
        <dbReference type="ARBA" id="ARBA00009437"/>
    </source>
</evidence>
<dbReference type="EMBL" id="JBJVNE010000025">
    <property type="protein sequence ID" value="MFM9652108.1"/>
    <property type="molecule type" value="Genomic_DNA"/>
</dbReference>
<keyword evidence="3" id="KW-0238">DNA-binding</keyword>
<organism evidence="6 7">
    <name type="scientific">Streptomyces galilaeus</name>
    <dbReference type="NCBI Taxonomy" id="33899"/>
    <lineage>
        <taxon>Bacteria</taxon>
        <taxon>Bacillati</taxon>
        <taxon>Actinomycetota</taxon>
        <taxon>Actinomycetes</taxon>
        <taxon>Kitasatosporales</taxon>
        <taxon>Streptomycetaceae</taxon>
        <taxon>Streptomyces</taxon>
    </lineage>
</organism>
<evidence type="ECO:0000256" key="4">
    <source>
        <dbReference type="ARBA" id="ARBA00023163"/>
    </source>
</evidence>
<evidence type="ECO:0000313" key="6">
    <source>
        <dbReference type="EMBL" id="MFM9652108.1"/>
    </source>
</evidence>
<dbReference type="InterPro" id="IPR000847">
    <property type="entry name" value="LysR_HTH_N"/>
</dbReference>
<accession>A0ABW9IYH3</accession>
<dbReference type="SUPFAM" id="SSF46785">
    <property type="entry name" value="Winged helix' DNA-binding domain"/>
    <property type="match status" value="1"/>
</dbReference>
<dbReference type="SUPFAM" id="SSF53850">
    <property type="entry name" value="Periplasmic binding protein-like II"/>
    <property type="match status" value="1"/>
</dbReference>
<dbReference type="PANTHER" id="PTHR30346:SF28">
    <property type="entry name" value="HTH-TYPE TRANSCRIPTIONAL REGULATOR CYNR"/>
    <property type="match status" value="1"/>
</dbReference>
<dbReference type="InterPro" id="IPR005119">
    <property type="entry name" value="LysR_subst-bd"/>
</dbReference>
<dbReference type="InterPro" id="IPR036390">
    <property type="entry name" value="WH_DNA-bd_sf"/>
</dbReference>
<evidence type="ECO:0000259" key="5">
    <source>
        <dbReference type="PROSITE" id="PS50931"/>
    </source>
</evidence>
<keyword evidence="2" id="KW-0805">Transcription regulation</keyword>
<dbReference type="InterPro" id="IPR036388">
    <property type="entry name" value="WH-like_DNA-bd_sf"/>
</dbReference>
<dbReference type="Gene3D" id="3.40.190.10">
    <property type="entry name" value="Periplasmic binding protein-like II"/>
    <property type="match status" value="2"/>
</dbReference>
<dbReference type="Pfam" id="PF00126">
    <property type="entry name" value="HTH_1"/>
    <property type="match status" value="1"/>
</dbReference>
<keyword evidence="7" id="KW-1185">Reference proteome</keyword>
<feature type="domain" description="HTH lysR-type" evidence="5">
    <location>
        <begin position="3"/>
        <end position="60"/>
    </location>
</feature>
<reference evidence="6 7" key="1">
    <citation type="submission" date="2024-12" db="EMBL/GenBank/DDBJ databases">
        <title>Forecasting of Potato common scab and diversities of Pathogenic streptomyces spp. in china.</title>
        <authorList>
            <person name="Handique U."/>
            <person name="Wu J."/>
        </authorList>
    </citation>
    <scope>NUCLEOTIDE SEQUENCE [LARGE SCALE GENOMIC DNA]</scope>
    <source>
        <strain evidence="6 7">ZRIMU1585</strain>
    </source>
</reference>
<comment type="similarity">
    <text evidence="1">Belongs to the LysR transcriptional regulatory family.</text>
</comment>
<dbReference type="PRINTS" id="PR00039">
    <property type="entry name" value="HTHLYSR"/>
</dbReference>
<evidence type="ECO:0000313" key="7">
    <source>
        <dbReference type="Proteomes" id="UP001631993"/>
    </source>
</evidence>
<dbReference type="Pfam" id="PF03466">
    <property type="entry name" value="LysR_substrate"/>
    <property type="match status" value="1"/>
</dbReference>
<gene>
    <name evidence="6" type="ORF">ACKI1S_38995</name>
</gene>
<dbReference type="PROSITE" id="PS50931">
    <property type="entry name" value="HTH_LYSR"/>
    <property type="match status" value="1"/>
</dbReference>
<proteinExistence type="inferred from homology"/>
<dbReference type="Gene3D" id="1.10.10.10">
    <property type="entry name" value="Winged helix-like DNA-binding domain superfamily/Winged helix DNA-binding domain"/>
    <property type="match status" value="1"/>
</dbReference>
<comment type="caution">
    <text evidence="6">The sequence shown here is derived from an EMBL/GenBank/DDBJ whole genome shotgun (WGS) entry which is preliminary data.</text>
</comment>
<evidence type="ECO:0000256" key="2">
    <source>
        <dbReference type="ARBA" id="ARBA00023015"/>
    </source>
</evidence>
<dbReference type="RefSeq" id="WP_369280419.1">
    <property type="nucleotide sequence ID" value="NZ_JBJVMW010000031.1"/>
</dbReference>
<protein>
    <submittedName>
        <fullName evidence="6">LysR family transcriptional regulator</fullName>
    </submittedName>
</protein>